<comment type="caution">
    <text evidence="1">The sequence shown here is derived from an EMBL/GenBank/DDBJ whole genome shotgun (WGS) entry which is preliminary data.</text>
</comment>
<proteinExistence type="predicted"/>
<protein>
    <submittedName>
        <fullName evidence="1">Uncharacterized protein</fullName>
    </submittedName>
</protein>
<organism evidence="1 2">
    <name type="scientific">Candidatus Muproteobacteria bacterium RBG_16_62_13</name>
    <dbReference type="NCBI Taxonomy" id="1817756"/>
    <lineage>
        <taxon>Bacteria</taxon>
        <taxon>Pseudomonadati</taxon>
        <taxon>Pseudomonadota</taxon>
        <taxon>Candidatus Muproteobacteria</taxon>
    </lineage>
</organism>
<dbReference type="Proteomes" id="UP000178379">
    <property type="component" value="Unassembled WGS sequence"/>
</dbReference>
<dbReference type="EMBL" id="MFSQ01000011">
    <property type="protein sequence ID" value="OGI41466.1"/>
    <property type="molecule type" value="Genomic_DNA"/>
</dbReference>
<dbReference type="AlphaFoldDB" id="A0A1F6T8R4"/>
<gene>
    <name evidence="1" type="ORF">A2140_07540</name>
</gene>
<sequence>MGATPSLARRHEELRLELNDVLRTRVDSVDWTVSVNRLALVLGYKKESGLEVFRLRTDSETDPGSPALH</sequence>
<evidence type="ECO:0000313" key="2">
    <source>
        <dbReference type="Proteomes" id="UP000178379"/>
    </source>
</evidence>
<reference evidence="1 2" key="1">
    <citation type="journal article" date="2016" name="Nat. Commun.">
        <title>Thousands of microbial genomes shed light on interconnected biogeochemical processes in an aquifer system.</title>
        <authorList>
            <person name="Anantharaman K."/>
            <person name="Brown C.T."/>
            <person name="Hug L.A."/>
            <person name="Sharon I."/>
            <person name="Castelle C.J."/>
            <person name="Probst A.J."/>
            <person name="Thomas B.C."/>
            <person name="Singh A."/>
            <person name="Wilkins M.J."/>
            <person name="Karaoz U."/>
            <person name="Brodie E.L."/>
            <person name="Williams K.H."/>
            <person name="Hubbard S.S."/>
            <person name="Banfield J.F."/>
        </authorList>
    </citation>
    <scope>NUCLEOTIDE SEQUENCE [LARGE SCALE GENOMIC DNA]</scope>
</reference>
<evidence type="ECO:0000313" key="1">
    <source>
        <dbReference type="EMBL" id="OGI41466.1"/>
    </source>
</evidence>
<name>A0A1F6T8R4_9PROT</name>
<accession>A0A1F6T8R4</accession>
<dbReference type="STRING" id="1817756.A2140_07540"/>